<keyword evidence="2" id="KW-1185">Reference proteome</keyword>
<reference evidence="1 2" key="1">
    <citation type="journal article" date="2018" name="Front. Microbiol.">
        <title>Hydrolytic Capabilities as a Key to Environmental Success: Chitinolytic and Cellulolytic Acidobacteria From Acidic Sub-arctic Soils and Boreal Peatlands.</title>
        <authorList>
            <person name="Belova S.E."/>
            <person name="Ravin N.V."/>
            <person name="Pankratov T.A."/>
            <person name="Rakitin A.L."/>
            <person name="Ivanova A.A."/>
            <person name="Beletsky A.V."/>
            <person name="Mardanov A.V."/>
            <person name="Sinninghe Damste J.S."/>
            <person name="Dedysh S.N."/>
        </authorList>
    </citation>
    <scope>NUCLEOTIDE SEQUENCE [LARGE SCALE GENOMIC DNA]</scope>
    <source>
        <strain evidence="1 2">SBC82</strain>
    </source>
</reference>
<gene>
    <name evidence="1" type="ORF">ACPOL_4664</name>
</gene>
<organism evidence="1 2">
    <name type="scientific">Acidisarcina polymorpha</name>
    <dbReference type="NCBI Taxonomy" id="2211140"/>
    <lineage>
        <taxon>Bacteria</taxon>
        <taxon>Pseudomonadati</taxon>
        <taxon>Acidobacteriota</taxon>
        <taxon>Terriglobia</taxon>
        <taxon>Terriglobales</taxon>
        <taxon>Acidobacteriaceae</taxon>
        <taxon>Acidisarcina</taxon>
    </lineage>
</organism>
<dbReference type="EMBL" id="CP030840">
    <property type="protein sequence ID" value="AXC13934.1"/>
    <property type="molecule type" value="Genomic_DNA"/>
</dbReference>
<name>A0A2Z5G523_9BACT</name>
<dbReference type="Proteomes" id="UP000253606">
    <property type="component" value="Chromosome"/>
</dbReference>
<dbReference type="AlphaFoldDB" id="A0A2Z5G523"/>
<evidence type="ECO:0000313" key="2">
    <source>
        <dbReference type="Proteomes" id="UP000253606"/>
    </source>
</evidence>
<proteinExistence type="predicted"/>
<protein>
    <submittedName>
        <fullName evidence="1">Uncharacterized protein</fullName>
    </submittedName>
</protein>
<dbReference type="KEGG" id="abas:ACPOL_4664"/>
<accession>A0A2Z5G523</accession>
<sequence>MFTAVLTPAGEGRFGLPTIQEGNYARVISRNDLIRLWETIGTQHRGEATGSRHRNPSIWNRLLAAPLGIGEVDS</sequence>
<evidence type="ECO:0000313" key="1">
    <source>
        <dbReference type="EMBL" id="AXC13934.1"/>
    </source>
</evidence>